<dbReference type="PANTHER" id="PTHR43031:SF17">
    <property type="entry name" value="SULFURTRANSFERASE YTWF-RELATED"/>
    <property type="match status" value="1"/>
</dbReference>
<sequence>MNGFFKNNLSDKQDYTPLELVQEMEKRKDLIMLDVREHSEIQICHLKDAMHVPMGQIPYKLADLPKNKDLIVFCHMGVRSKHVINYLQKNGFSRVYNLAGGIDRWSVEVDPKVQRY</sequence>
<dbReference type="InterPro" id="IPR050229">
    <property type="entry name" value="GlpE_sulfurtransferase"/>
</dbReference>
<name>A0A2N3HXZ0_9BACT</name>
<feature type="domain" description="Rhodanese" evidence="1">
    <location>
        <begin position="26"/>
        <end position="114"/>
    </location>
</feature>
<evidence type="ECO:0000313" key="3">
    <source>
        <dbReference type="Proteomes" id="UP000233535"/>
    </source>
</evidence>
<dbReference type="Proteomes" id="UP000233535">
    <property type="component" value="Unassembled WGS sequence"/>
</dbReference>
<proteinExistence type="predicted"/>
<dbReference type="AlphaFoldDB" id="A0A2N3HXZ0"/>
<protein>
    <recommendedName>
        <fullName evidence="1">Rhodanese domain-containing protein</fullName>
    </recommendedName>
</protein>
<comment type="caution">
    <text evidence="2">The sequence shown here is derived from an EMBL/GenBank/DDBJ whole genome shotgun (WGS) entry which is preliminary data.</text>
</comment>
<dbReference type="Pfam" id="PF00581">
    <property type="entry name" value="Rhodanese"/>
    <property type="match status" value="1"/>
</dbReference>
<accession>A0A2N3HXZ0</accession>
<reference evidence="2 3" key="1">
    <citation type="journal article" date="2017" name="Front. Microbiol.">
        <title>Labilibaculum manganireducens gen. nov., sp. nov. and Labilibaculum filiforme sp. nov., Novel Bacteroidetes Isolated from Subsurface Sediments of the Baltic Sea.</title>
        <authorList>
            <person name="Vandieken V."/>
            <person name="Marshall I.P."/>
            <person name="Niemann H."/>
            <person name="Engelen B."/>
            <person name="Cypionka H."/>
        </authorList>
    </citation>
    <scope>NUCLEOTIDE SEQUENCE [LARGE SCALE GENOMIC DNA]</scope>
    <source>
        <strain evidence="2 3">59.16B</strain>
    </source>
</reference>
<dbReference type="InterPro" id="IPR036873">
    <property type="entry name" value="Rhodanese-like_dom_sf"/>
</dbReference>
<dbReference type="EMBL" id="MVDD01000007">
    <property type="protein sequence ID" value="PKQ62897.1"/>
    <property type="molecule type" value="Genomic_DNA"/>
</dbReference>
<keyword evidence="3" id="KW-1185">Reference proteome</keyword>
<dbReference type="Gene3D" id="3.40.250.10">
    <property type="entry name" value="Rhodanese-like domain"/>
    <property type="match status" value="1"/>
</dbReference>
<dbReference type="PROSITE" id="PS50206">
    <property type="entry name" value="RHODANESE_3"/>
    <property type="match status" value="1"/>
</dbReference>
<dbReference type="InterPro" id="IPR001763">
    <property type="entry name" value="Rhodanese-like_dom"/>
</dbReference>
<gene>
    <name evidence="2" type="ORF">BZG02_11180</name>
</gene>
<dbReference type="SUPFAM" id="SSF52821">
    <property type="entry name" value="Rhodanese/Cell cycle control phosphatase"/>
    <property type="match status" value="1"/>
</dbReference>
<dbReference type="SMART" id="SM00450">
    <property type="entry name" value="RHOD"/>
    <property type="match status" value="1"/>
</dbReference>
<dbReference type="RefSeq" id="WP_180335697.1">
    <property type="nucleotide sequence ID" value="NZ_MVDD01000007.1"/>
</dbReference>
<dbReference type="PANTHER" id="PTHR43031">
    <property type="entry name" value="FAD-DEPENDENT OXIDOREDUCTASE"/>
    <property type="match status" value="1"/>
</dbReference>
<evidence type="ECO:0000313" key="2">
    <source>
        <dbReference type="EMBL" id="PKQ62897.1"/>
    </source>
</evidence>
<organism evidence="2 3">
    <name type="scientific">Labilibaculum filiforme</name>
    <dbReference type="NCBI Taxonomy" id="1940526"/>
    <lineage>
        <taxon>Bacteria</taxon>
        <taxon>Pseudomonadati</taxon>
        <taxon>Bacteroidota</taxon>
        <taxon>Bacteroidia</taxon>
        <taxon>Marinilabiliales</taxon>
        <taxon>Marinifilaceae</taxon>
        <taxon>Labilibaculum</taxon>
    </lineage>
</organism>
<evidence type="ECO:0000259" key="1">
    <source>
        <dbReference type="PROSITE" id="PS50206"/>
    </source>
</evidence>